<dbReference type="EMBL" id="NEDP02004526">
    <property type="protein sequence ID" value="OWF45296.1"/>
    <property type="molecule type" value="Genomic_DNA"/>
</dbReference>
<evidence type="ECO:0000256" key="1">
    <source>
        <dbReference type="ARBA" id="ARBA00007381"/>
    </source>
</evidence>
<evidence type="ECO:0000313" key="4">
    <source>
        <dbReference type="EMBL" id="AOR17362.1"/>
    </source>
</evidence>
<dbReference type="AlphaFoldDB" id="A0A1C9U2Z8"/>
<protein>
    <submittedName>
        <fullName evidence="4 5">Heat shock 70 kDa protein</fullName>
    </submittedName>
</protein>
<dbReference type="CDD" id="cd10229">
    <property type="entry name" value="ASKHA_NBD_HSP70_HSPA12"/>
    <property type="match status" value="1"/>
</dbReference>
<dbReference type="PANTHER" id="PTHR14187:SF5">
    <property type="entry name" value="HEAT SHOCK 70 KDA PROTEIN 12A"/>
    <property type="match status" value="1"/>
</dbReference>
<dbReference type="InterPro" id="IPR013126">
    <property type="entry name" value="Hsp_70_fam"/>
</dbReference>
<dbReference type="STRING" id="6573.A0A1C9U2Z8"/>
<organism evidence="4">
    <name type="scientific">Mizuhopecten yessoensis</name>
    <name type="common">Japanese scallop</name>
    <name type="synonym">Patinopecten yessoensis</name>
    <dbReference type="NCBI Taxonomy" id="6573"/>
    <lineage>
        <taxon>Eukaryota</taxon>
        <taxon>Metazoa</taxon>
        <taxon>Spiralia</taxon>
        <taxon>Lophotrochozoa</taxon>
        <taxon>Mollusca</taxon>
        <taxon>Bivalvia</taxon>
        <taxon>Autobranchia</taxon>
        <taxon>Pteriomorphia</taxon>
        <taxon>Pectinida</taxon>
        <taxon>Pectinoidea</taxon>
        <taxon>Pectinidae</taxon>
        <taxon>Mizuhopecten</taxon>
    </lineage>
</organism>
<evidence type="ECO:0000313" key="5">
    <source>
        <dbReference type="EMBL" id="OWF45296.1"/>
    </source>
</evidence>
<dbReference type="Proteomes" id="UP000242188">
    <property type="component" value="Unassembled WGS sequence"/>
</dbReference>
<reference evidence="4" key="1">
    <citation type="journal article" date="2016" name="Fish Shellfish Immunol.">
        <title>Hsp70 gene expansions in the scallop (Patinopecten yessoensis) genome and their expression regulation after exposure to the toxic dinoflagellate Alexandrium catenella.</title>
        <authorList>
            <person name="Cheng J."/>
            <person name="Xun X."/>
            <person name="Kong Y."/>
            <person name="Wang S."/>
            <person name="Yang Z."/>
            <person name="Li Y."/>
            <person name="Kong D."/>
            <person name="Wang S."/>
            <person name="Zhang L."/>
            <person name="Hu X."/>
            <person name="Bao Z."/>
        </authorList>
    </citation>
    <scope>NUCLEOTIDE SEQUENCE</scope>
    <source>
        <strain evidence="4">PYE.9049.21.HSPA12</strain>
    </source>
</reference>
<dbReference type="Pfam" id="PF00012">
    <property type="entry name" value="HSP70"/>
    <property type="match status" value="1"/>
</dbReference>
<accession>A0A1C9U2Z8</accession>
<keyword evidence="6" id="KW-1185">Reference proteome</keyword>
<name>A0A1C9U2Z8_MIZYE</name>
<dbReference type="OrthoDB" id="2963168at2759"/>
<gene>
    <name evidence="5" type="ORF">KP79_PYT12742</name>
</gene>
<dbReference type="PANTHER" id="PTHR14187">
    <property type="entry name" value="ALPHA KINASE/ELONGATION FACTOR 2 KINASE"/>
    <property type="match status" value="1"/>
</dbReference>
<dbReference type="GO" id="GO:0005524">
    <property type="term" value="F:ATP binding"/>
    <property type="evidence" value="ECO:0007669"/>
    <property type="project" value="UniProtKB-KW"/>
</dbReference>
<evidence type="ECO:0000256" key="3">
    <source>
        <dbReference type="ARBA" id="ARBA00022840"/>
    </source>
</evidence>
<dbReference type="SUPFAM" id="SSF53067">
    <property type="entry name" value="Actin-like ATPase domain"/>
    <property type="match status" value="2"/>
</dbReference>
<dbReference type="InterPro" id="IPR043129">
    <property type="entry name" value="ATPase_NBD"/>
</dbReference>
<comment type="similarity">
    <text evidence="1">Belongs to the heat shock protein 70 family.</text>
</comment>
<evidence type="ECO:0000256" key="2">
    <source>
        <dbReference type="ARBA" id="ARBA00022741"/>
    </source>
</evidence>
<reference evidence="5 6" key="2">
    <citation type="journal article" date="2017" name="Nat. Ecol. Evol.">
        <title>Scallop genome provides insights into evolution of bilaterian karyotype and development.</title>
        <authorList>
            <person name="Wang S."/>
            <person name="Zhang J."/>
            <person name="Jiao W."/>
            <person name="Li J."/>
            <person name="Xun X."/>
            <person name="Sun Y."/>
            <person name="Guo X."/>
            <person name="Huan P."/>
            <person name="Dong B."/>
            <person name="Zhang L."/>
            <person name="Hu X."/>
            <person name="Sun X."/>
            <person name="Wang J."/>
            <person name="Zhao C."/>
            <person name="Wang Y."/>
            <person name="Wang D."/>
            <person name="Huang X."/>
            <person name="Wang R."/>
            <person name="Lv J."/>
            <person name="Li Y."/>
            <person name="Zhang Z."/>
            <person name="Liu B."/>
            <person name="Lu W."/>
            <person name="Hui Y."/>
            <person name="Liang J."/>
            <person name="Zhou Z."/>
            <person name="Hou R."/>
            <person name="Li X."/>
            <person name="Liu Y."/>
            <person name="Li H."/>
            <person name="Ning X."/>
            <person name="Lin Y."/>
            <person name="Zhao L."/>
            <person name="Xing Q."/>
            <person name="Dou J."/>
            <person name="Li Y."/>
            <person name="Mao J."/>
            <person name="Guo H."/>
            <person name="Dou H."/>
            <person name="Li T."/>
            <person name="Mu C."/>
            <person name="Jiang W."/>
            <person name="Fu Q."/>
            <person name="Fu X."/>
            <person name="Miao Y."/>
            <person name="Liu J."/>
            <person name="Yu Q."/>
            <person name="Li R."/>
            <person name="Liao H."/>
            <person name="Li X."/>
            <person name="Kong Y."/>
            <person name="Jiang Z."/>
            <person name="Chourrout D."/>
            <person name="Li R."/>
            <person name="Bao Z."/>
        </authorList>
    </citation>
    <scope>NUCLEOTIDE SEQUENCE [LARGE SCALE GENOMIC DNA]</scope>
    <source>
        <strain evidence="5 6">PY_sf001</strain>
    </source>
</reference>
<dbReference type="Gene3D" id="3.30.420.40">
    <property type="match status" value="1"/>
</dbReference>
<keyword evidence="2" id="KW-0547">Nucleotide-binding</keyword>
<keyword evidence="4" id="KW-0346">Stress response</keyword>
<evidence type="ECO:0000313" key="6">
    <source>
        <dbReference type="Proteomes" id="UP000242188"/>
    </source>
</evidence>
<sequence length="601" mass="67864">MEPEAPRKDRLMVAGIDFGTTYSGYAFSFRGEYEENPEKIQVNQNWIAGGALVSVKTATCILLDQDKKLIAFGYEAEDSYNQLLEDSEDDDIDDRTYERYYYFKQFKMSLYNCSEGLSRETMIEDETGKKLPAMLVISMSIGYMKDHLLALINKRCIGAEENDIHWVITIPAIWDDSAKQFMREAAVNCGMRSDQLSFALEPEAASLYCQLVKVVLSEESTPIDAGAMKKAFRSSGAGTKYMILDLGGGTADITVHERQVDESLKEIHEPSGGPWGGTAVDREFLNFLMEIFGKKSVENFKRKYMTDYVEFRRNFETKKRTITPQTDGKVMLVLPPSFKETFEENSNISFNDALSKSKYSGKVQWVKDKLKIDADVVKGFFEVPIQQIVSHVRKLLEKIGRIDMILMVGGFSDCGLVEQAIRDNFSDVSILNPEDSVLAVLKGAVIFGHKPMAIVSRVARYTYGYEAWPTFDPKVHPQERKVRLGDVDCCQGVFQPYIRLGTEIDCGDYITSTHRPVSDEQSDMAINIFISENVAPKYVEDPDVRKLGTLKLPLPAYKPGLNRRVQGRLHFGATEVIIEAKEAETGIIHKATFDCLKRETN</sequence>
<dbReference type="GO" id="GO:0140662">
    <property type="term" value="F:ATP-dependent protein folding chaperone"/>
    <property type="evidence" value="ECO:0007669"/>
    <property type="project" value="InterPro"/>
</dbReference>
<proteinExistence type="evidence at transcript level"/>
<keyword evidence="3" id="KW-0067">ATP-binding</keyword>
<dbReference type="EMBL" id="KX085105">
    <property type="protein sequence ID" value="AOR17362.1"/>
    <property type="molecule type" value="mRNA"/>
</dbReference>